<proteinExistence type="predicted"/>
<feature type="region of interest" description="Disordered" evidence="1">
    <location>
        <begin position="32"/>
        <end position="74"/>
    </location>
</feature>
<keyword evidence="3" id="KW-1185">Reference proteome</keyword>
<dbReference type="Proteomes" id="UP001497516">
    <property type="component" value="Chromosome 4"/>
</dbReference>
<feature type="compositionally biased region" description="Basic and acidic residues" evidence="1">
    <location>
        <begin position="39"/>
        <end position="57"/>
    </location>
</feature>
<reference evidence="2 3" key="1">
    <citation type="submission" date="2024-04" db="EMBL/GenBank/DDBJ databases">
        <authorList>
            <person name="Fracassetti M."/>
        </authorList>
    </citation>
    <scope>NUCLEOTIDE SEQUENCE [LARGE SCALE GENOMIC DNA]</scope>
</reference>
<accession>A0AAV2EB10</accession>
<dbReference type="AlphaFoldDB" id="A0AAV2EB10"/>
<evidence type="ECO:0000256" key="1">
    <source>
        <dbReference type="SAM" id="MobiDB-lite"/>
    </source>
</evidence>
<dbReference type="EMBL" id="OZ034817">
    <property type="protein sequence ID" value="CAL1383116.1"/>
    <property type="molecule type" value="Genomic_DNA"/>
</dbReference>
<name>A0AAV2EB10_9ROSI</name>
<protein>
    <submittedName>
        <fullName evidence="2">Uncharacterized protein</fullName>
    </submittedName>
</protein>
<organism evidence="2 3">
    <name type="scientific">Linum trigynum</name>
    <dbReference type="NCBI Taxonomy" id="586398"/>
    <lineage>
        <taxon>Eukaryota</taxon>
        <taxon>Viridiplantae</taxon>
        <taxon>Streptophyta</taxon>
        <taxon>Embryophyta</taxon>
        <taxon>Tracheophyta</taxon>
        <taxon>Spermatophyta</taxon>
        <taxon>Magnoliopsida</taxon>
        <taxon>eudicotyledons</taxon>
        <taxon>Gunneridae</taxon>
        <taxon>Pentapetalae</taxon>
        <taxon>rosids</taxon>
        <taxon>fabids</taxon>
        <taxon>Malpighiales</taxon>
        <taxon>Linaceae</taxon>
        <taxon>Linum</taxon>
    </lineage>
</organism>
<evidence type="ECO:0000313" key="2">
    <source>
        <dbReference type="EMBL" id="CAL1383116.1"/>
    </source>
</evidence>
<gene>
    <name evidence="2" type="ORF">LTRI10_LOCUS24405</name>
</gene>
<sequence length="111" mass="12461">MKLESAGNTCRPRAEQEPRRISLGLGFARLKSCSSPEAGTEKEMKELEDRPPFKNETEESSDTVAEQKRMAVGSRLPPRREIEVSWERRIARGKSRSLAVAFLARSEGKGE</sequence>
<evidence type="ECO:0000313" key="3">
    <source>
        <dbReference type="Proteomes" id="UP001497516"/>
    </source>
</evidence>